<dbReference type="EMBL" id="JBHTMP010000051">
    <property type="protein sequence ID" value="MFD1324546.1"/>
    <property type="molecule type" value="Genomic_DNA"/>
</dbReference>
<gene>
    <name evidence="1" type="ORF">ACFQ4H_26005</name>
</gene>
<name>A0ABW3YLY7_9ACTN</name>
<sequence length="212" mass="22475">MRSTKVGSRHTVEHVLHGGDPATLQAAGEVLLRLGAALGEVANLLRGKAQPALPAFVRAGSSAVRLSMVIVGLADAAERLAAPLRGQGRALAQAADALSTTQHDLAEFQRDVSAYEVQMRAIGVACDRVSIDREADKILQGLVTAYQGAVVELERPLVDTTLGRTRLTTSWVVPPPSRQRVSRSILPVGLPTEWVVPAAEIRGGAWRGRVDG</sequence>
<protein>
    <submittedName>
        <fullName evidence="1">Uncharacterized protein</fullName>
    </submittedName>
</protein>
<organism evidence="1 2">
    <name type="scientific">Micromonospora sonneratiae</name>
    <dbReference type="NCBI Taxonomy" id="1184706"/>
    <lineage>
        <taxon>Bacteria</taxon>
        <taxon>Bacillati</taxon>
        <taxon>Actinomycetota</taxon>
        <taxon>Actinomycetes</taxon>
        <taxon>Micromonosporales</taxon>
        <taxon>Micromonosporaceae</taxon>
        <taxon>Micromonospora</taxon>
    </lineage>
</organism>
<dbReference type="Proteomes" id="UP001597260">
    <property type="component" value="Unassembled WGS sequence"/>
</dbReference>
<comment type="caution">
    <text evidence="1">The sequence shown here is derived from an EMBL/GenBank/DDBJ whole genome shotgun (WGS) entry which is preliminary data.</text>
</comment>
<keyword evidence="2" id="KW-1185">Reference proteome</keyword>
<reference evidence="2" key="1">
    <citation type="journal article" date="2019" name="Int. J. Syst. Evol. Microbiol.">
        <title>The Global Catalogue of Microorganisms (GCM) 10K type strain sequencing project: providing services to taxonomists for standard genome sequencing and annotation.</title>
        <authorList>
            <consortium name="The Broad Institute Genomics Platform"/>
            <consortium name="The Broad Institute Genome Sequencing Center for Infectious Disease"/>
            <person name="Wu L."/>
            <person name="Ma J."/>
        </authorList>
    </citation>
    <scope>NUCLEOTIDE SEQUENCE [LARGE SCALE GENOMIC DNA]</scope>
    <source>
        <strain evidence="2">JCM 31037</strain>
    </source>
</reference>
<evidence type="ECO:0000313" key="2">
    <source>
        <dbReference type="Proteomes" id="UP001597260"/>
    </source>
</evidence>
<accession>A0ABW3YLY7</accession>
<proteinExistence type="predicted"/>
<evidence type="ECO:0000313" key="1">
    <source>
        <dbReference type="EMBL" id="MFD1324546.1"/>
    </source>
</evidence>
<dbReference type="RefSeq" id="WP_377575357.1">
    <property type="nucleotide sequence ID" value="NZ_JBHTMP010000051.1"/>
</dbReference>